<dbReference type="PROSITE" id="PS51841">
    <property type="entry name" value="LTD"/>
    <property type="match status" value="1"/>
</dbReference>
<feature type="compositionally biased region" description="Gly residues" evidence="1">
    <location>
        <begin position="211"/>
        <end position="224"/>
    </location>
</feature>
<name>A0A9W6RHR4_9ACTN</name>
<evidence type="ECO:0000313" key="4">
    <source>
        <dbReference type="EMBL" id="GLY74125.1"/>
    </source>
</evidence>
<dbReference type="Gene3D" id="3.60.10.10">
    <property type="entry name" value="Endonuclease/exonuclease/phosphatase"/>
    <property type="match status" value="1"/>
</dbReference>
<evidence type="ECO:0000259" key="3">
    <source>
        <dbReference type="PROSITE" id="PS51841"/>
    </source>
</evidence>
<reference evidence="4" key="1">
    <citation type="submission" date="2023-03" db="EMBL/GenBank/DDBJ databases">
        <title>Actinoallomurus iriomotensis NBRC 103681.</title>
        <authorList>
            <person name="Ichikawa N."/>
            <person name="Sato H."/>
            <person name="Tonouchi N."/>
        </authorList>
    </citation>
    <scope>NUCLEOTIDE SEQUENCE</scope>
    <source>
        <strain evidence="4">NBRC 103681</strain>
    </source>
</reference>
<evidence type="ECO:0000313" key="5">
    <source>
        <dbReference type="Proteomes" id="UP001165135"/>
    </source>
</evidence>
<dbReference type="InterPro" id="IPR036691">
    <property type="entry name" value="Endo/exonu/phosph_ase_sf"/>
</dbReference>
<dbReference type="EMBL" id="BSTJ01000002">
    <property type="protein sequence ID" value="GLY74125.1"/>
    <property type="molecule type" value="Genomic_DNA"/>
</dbReference>
<feature type="signal peptide" evidence="2">
    <location>
        <begin position="1"/>
        <end position="24"/>
    </location>
</feature>
<dbReference type="InterPro" id="IPR001322">
    <property type="entry name" value="Lamin_tail_dom"/>
</dbReference>
<keyword evidence="4" id="KW-0540">Nuclease</keyword>
<keyword evidence="2" id="KW-0732">Signal</keyword>
<feature type="compositionally biased region" description="Low complexity" evidence="1">
    <location>
        <begin position="198"/>
        <end position="210"/>
    </location>
</feature>
<protein>
    <submittedName>
        <fullName evidence="4">Endonuclease</fullName>
    </submittedName>
</protein>
<dbReference type="InterPro" id="IPR005135">
    <property type="entry name" value="Endo/exonuclease/phosphatase"/>
</dbReference>
<accession>A0A9W6RHR4</accession>
<dbReference type="GO" id="GO:0004519">
    <property type="term" value="F:endonuclease activity"/>
    <property type="evidence" value="ECO:0007669"/>
    <property type="project" value="UniProtKB-KW"/>
</dbReference>
<feature type="region of interest" description="Disordered" evidence="1">
    <location>
        <begin position="175"/>
        <end position="230"/>
    </location>
</feature>
<dbReference type="Pfam" id="PF00932">
    <property type="entry name" value="LTD"/>
    <property type="match status" value="1"/>
</dbReference>
<dbReference type="InterPro" id="IPR036415">
    <property type="entry name" value="Lamin_tail_dom_sf"/>
</dbReference>
<keyword evidence="4" id="KW-0378">Hydrolase</keyword>
<evidence type="ECO:0000256" key="1">
    <source>
        <dbReference type="SAM" id="MobiDB-lite"/>
    </source>
</evidence>
<dbReference type="RefSeq" id="WP_285619811.1">
    <property type="nucleotide sequence ID" value="NZ_BSTJ01000002.1"/>
</dbReference>
<dbReference type="SUPFAM" id="SSF56219">
    <property type="entry name" value="DNase I-like"/>
    <property type="match status" value="1"/>
</dbReference>
<feature type="domain" description="LTD" evidence="3">
    <location>
        <begin position="30"/>
        <end position="167"/>
    </location>
</feature>
<feature type="chain" id="PRO_5040900889" evidence="2">
    <location>
        <begin position="25"/>
        <end position="808"/>
    </location>
</feature>
<keyword evidence="4" id="KW-0255">Endonuclease</keyword>
<dbReference type="PANTHER" id="PTHR42834">
    <property type="entry name" value="ENDONUCLEASE/EXONUCLEASE/PHOSPHATASE FAMILY PROTEIN (AFU_ORTHOLOGUE AFUA_3G09210)"/>
    <property type="match status" value="1"/>
</dbReference>
<dbReference type="Proteomes" id="UP001165135">
    <property type="component" value="Unassembled WGS sequence"/>
</dbReference>
<dbReference type="AlphaFoldDB" id="A0A9W6RHR4"/>
<organism evidence="4 5">
    <name type="scientific">Actinoallomurus iriomotensis</name>
    <dbReference type="NCBI Taxonomy" id="478107"/>
    <lineage>
        <taxon>Bacteria</taxon>
        <taxon>Bacillati</taxon>
        <taxon>Actinomycetota</taxon>
        <taxon>Actinomycetes</taxon>
        <taxon>Streptosporangiales</taxon>
        <taxon>Thermomonosporaceae</taxon>
        <taxon>Actinoallomurus</taxon>
    </lineage>
</organism>
<comment type="caution">
    <text evidence="4">The sequence shown here is derived from an EMBL/GenBank/DDBJ whole genome shotgun (WGS) entry which is preliminary data.</text>
</comment>
<dbReference type="PANTHER" id="PTHR42834:SF1">
    <property type="entry name" value="ENDONUCLEASE_EXONUCLEASE_PHOSPHATASE FAMILY PROTEIN (AFU_ORTHOLOGUE AFUA_3G09210)"/>
    <property type="match status" value="1"/>
</dbReference>
<evidence type="ECO:0000256" key="2">
    <source>
        <dbReference type="SAM" id="SignalP"/>
    </source>
</evidence>
<proteinExistence type="predicted"/>
<dbReference type="SUPFAM" id="SSF74853">
    <property type="entry name" value="Lamin A/C globular tail domain"/>
    <property type="match status" value="1"/>
</dbReference>
<sequence length="808" mass="83271">MRVHVMSGLTRATAGTAVCGLALAALVAGGDASANATPATSVVINEVYGGGGNSGATYTNDFIELTNRSDAAVSLDGWSVQYHAGGATGTWQVTTLSGSIAPGGFYLVGEAKGAGGTQALPETQASGGIAMSATSGTVALVSGTTALTCADPAACQSASVDLVGYGTAALRETAPAAGASNTASVQRSDKADSDDNSADFTAGNPTPGAANAGGGGGDGGGGEPGPLRIHDIQGASWLSPHNNEHVTNVPGIVTAIRTTGSSRGYWIQDPTPDADPATSEGLFVYSTSPGVAVGDSVLVSGTVKDYYPLASGDTVQNTSNLSVTEISGASASVLSHGDALPAAEVITPTTVPSAYAPDLGGANIESTPVTPDRSALDFWESREGMRVEVDDARVVGPSNAYGEQYVTTKPSQAPTYRGGTELRAENAVPSGRVEVVPVDGSDPGVSVGDVFQGATGGPVDYSLYGGYTIAATQVGTVRHKNLPPVVATPQSRRQLAVATYNVENLAPGDPADKYTRLAQGVVTNLAKPDIVAVEEVQDNTGATDNGVVAADQTLTKLTAAIVAAGGPKYDWREIDPVNDQDGGQPGGNIRVVFLFNPARVSFVDRGSSSVNRSTTPAAVQKLRGKPALSLSPGRIDPANAAWNASRKPLAGEFRFRNEPVFVIANHFDSKLGDQNADGRFQYPAQASAEQRAAQATAVHDFVGELQRVDRKANVVVLGDLNDYQFSPALSVLRTGSPTGHGRPILTDLISTLPRDERYTYVYDGISEVLDHILVSPGIRGVRYQVVHINAEYTEQTSDHDPQVLRLTP</sequence>
<dbReference type="CDD" id="cd04486">
    <property type="entry name" value="YhcR_OBF_like"/>
    <property type="match status" value="1"/>
</dbReference>
<gene>
    <name evidence="4" type="ORF">Airi01_023920</name>
</gene>
<dbReference type="Pfam" id="PF03372">
    <property type="entry name" value="Exo_endo_phos"/>
    <property type="match status" value="1"/>
</dbReference>